<dbReference type="Gene3D" id="1.10.10.10">
    <property type="entry name" value="Winged helix-like DNA-binding domain superfamily/Winged helix DNA-binding domain"/>
    <property type="match status" value="1"/>
</dbReference>
<dbReference type="InterPro" id="IPR036388">
    <property type="entry name" value="WH-like_DNA-bd_sf"/>
</dbReference>
<dbReference type="eggNOG" id="COG0758">
    <property type="taxonomic scope" value="Bacteria"/>
</dbReference>
<dbReference type="SUPFAM" id="SSF102405">
    <property type="entry name" value="MCP/YpsA-like"/>
    <property type="match status" value="1"/>
</dbReference>
<dbReference type="Gene3D" id="3.40.50.450">
    <property type="match status" value="1"/>
</dbReference>
<organism evidence="4 5">
    <name type="scientific">Beijerinckia indica subsp. indica (strain ATCC 9039 / DSM 1715 / NCIMB 8712)</name>
    <dbReference type="NCBI Taxonomy" id="395963"/>
    <lineage>
        <taxon>Bacteria</taxon>
        <taxon>Pseudomonadati</taxon>
        <taxon>Pseudomonadota</taxon>
        <taxon>Alphaproteobacteria</taxon>
        <taxon>Hyphomicrobiales</taxon>
        <taxon>Beijerinckiaceae</taxon>
        <taxon>Beijerinckia</taxon>
    </lineage>
</organism>
<protein>
    <submittedName>
        <fullName evidence="4">DNA protecting protein DprA</fullName>
    </submittedName>
</protein>
<evidence type="ECO:0000259" key="3">
    <source>
        <dbReference type="Pfam" id="PF17782"/>
    </source>
</evidence>
<dbReference type="KEGG" id="bid:Bind_3421"/>
<keyword evidence="5" id="KW-1185">Reference proteome</keyword>
<accession>B2IEN8</accession>
<dbReference type="NCBIfam" id="TIGR00732">
    <property type="entry name" value="dprA"/>
    <property type="match status" value="1"/>
</dbReference>
<dbReference type="InterPro" id="IPR041614">
    <property type="entry name" value="DprA_WH"/>
</dbReference>
<dbReference type="HOGENOM" id="CLU_029601_1_1_5"/>
<dbReference type="EMBL" id="CP001016">
    <property type="protein sequence ID" value="ACB96978.1"/>
    <property type="molecule type" value="Genomic_DNA"/>
</dbReference>
<sequence>MSGETLFPLAQKELDERERFDWLRLSRSEMIGPRTFLSLLDRYRSASSALAAVPDLARRKGRPIKLADTSDVERECEALAAAGGSFIALCEPDYPPLLRLIDAPPPIIAVRGRRESLARAKVAIVGARNASAAGLVFTERLSREIAKAGYVIVSGLARGIDAKAHQAALETGTIAVLAGGLGRIYPAEHAPLLERLLGEGAAISEMPFHWEARGRDFPRRNRIVSGLSLGLVVVEAARQSGSLITARFAADQGRQIFAVPGSPLDPRAEGPNDLLQEGATFCTKPDDVIDALANQRNHVARPGFAEASAPSDGADLLWDEIDFLETDASVFRKSIKAEWDEETVPTPAAALFSDESAVLIASDGQDHPDQASLKERIIALLGPAPVSVDELARAAASPPGELQAVLLILELEGRLTRHGASLVSLLSRS</sequence>
<reference evidence="5" key="1">
    <citation type="submission" date="2008-03" db="EMBL/GenBank/DDBJ databases">
        <title>Complete sequence of chromosome of Beijerinckia indica subsp. indica ATCC 9039.</title>
        <authorList>
            <consortium name="US DOE Joint Genome Institute"/>
            <person name="Copeland A."/>
            <person name="Lucas S."/>
            <person name="Lapidus A."/>
            <person name="Glavina del Rio T."/>
            <person name="Dalin E."/>
            <person name="Tice H."/>
            <person name="Bruce D."/>
            <person name="Goodwin L."/>
            <person name="Pitluck S."/>
            <person name="LaButti K."/>
            <person name="Schmutz J."/>
            <person name="Larimer F."/>
            <person name="Land M."/>
            <person name="Hauser L."/>
            <person name="Kyrpides N."/>
            <person name="Mikhailova N."/>
            <person name="Dunfield P.F."/>
            <person name="Dedysh S.N."/>
            <person name="Liesack W."/>
            <person name="Saw J.H."/>
            <person name="Alam M."/>
            <person name="Chen Y."/>
            <person name="Murrell J.C."/>
            <person name="Richardson P."/>
        </authorList>
    </citation>
    <scope>NUCLEOTIDE SEQUENCE [LARGE SCALE GENOMIC DNA]</scope>
    <source>
        <strain evidence="5">ATCC 9039 / DSM 1715 / NCIMB 8712</strain>
    </source>
</reference>
<dbReference type="PANTHER" id="PTHR43022">
    <property type="entry name" value="PROTEIN SMF"/>
    <property type="match status" value="1"/>
</dbReference>
<evidence type="ECO:0000256" key="1">
    <source>
        <dbReference type="ARBA" id="ARBA00006525"/>
    </source>
</evidence>
<gene>
    <name evidence="4" type="ordered locus">Bind_3421</name>
</gene>
<evidence type="ECO:0000313" key="5">
    <source>
        <dbReference type="Proteomes" id="UP000001695"/>
    </source>
</evidence>
<dbReference type="Pfam" id="PF21102">
    <property type="entry name" value="DprA_N"/>
    <property type="match status" value="1"/>
</dbReference>
<dbReference type="STRING" id="395963.Bind_3421"/>
<reference evidence="4 5" key="2">
    <citation type="journal article" date="2010" name="J. Bacteriol.">
        <title>Complete genome sequence of Beijerinckia indica subsp. indica.</title>
        <authorList>
            <person name="Tamas I."/>
            <person name="Dedysh S.N."/>
            <person name="Liesack W."/>
            <person name="Stott M.B."/>
            <person name="Alam M."/>
            <person name="Murrell J.C."/>
            <person name="Dunfield P.F."/>
        </authorList>
    </citation>
    <scope>NUCLEOTIDE SEQUENCE [LARGE SCALE GENOMIC DNA]</scope>
    <source>
        <strain evidence="5">ATCC 9039 / DSM 1715 / NCIMB 8712</strain>
    </source>
</reference>
<dbReference type="RefSeq" id="WP_012386326.1">
    <property type="nucleotide sequence ID" value="NC_010581.1"/>
</dbReference>
<comment type="similarity">
    <text evidence="1">Belongs to the DprA/Smf family.</text>
</comment>
<feature type="domain" description="DprA winged helix" evidence="3">
    <location>
        <begin position="367"/>
        <end position="419"/>
    </location>
</feature>
<feature type="domain" description="Smf/DprA SLOG" evidence="2">
    <location>
        <begin position="86"/>
        <end position="292"/>
    </location>
</feature>
<dbReference type="Proteomes" id="UP000001695">
    <property type="component" value="Chromosome"/>
</dbReference>
<proteinExistence type="inferred from homology"/>
<dbReference type="InterPro" id="IPR003488">
    <property type="entry name" value="DprA"/>
</dbReference>
<dbReference type="InterPro" id="IPR057666">
    <property type="entry name" value="DrpA_SLOG"/>
</dbReference>
<evidence type="ECO:0000313" key="4">
    <source>
        <dbReference type="EMBL" id="ACB96978.1"/>
    </source>
</evidence>
<dbReference type="PANTHER" id="PTHR43022:SF1">
    <property type="entry name" value="PROTEIN SMF"/>
    <property type="match status" value="1"/>
</dbReference>
<name>B2IEN8_BEII9</name>
<dbReference type="Pfam" id="PF17782">
    <property type="entry name" value="WHD_DprA"/>
    <property type="match status" value="1"/>
</dbReference>
<dbReference type="GO" id="GO:0009294">
    <property type="term" value="P:DNA-mediated transformation"/>
    <property type="evidence" value="ECO:0007669"/>
    <property type="project" value="InterPro"/>
</dbReference>
<dbReference type="OrthoDB" id="9785707at2"/>
<dbReference type="AlphaFoldDB" id="B2IEN8"/>
<dbReference type="Pfam" id="PF02481">
    <property type="entry name" value="DNA_processg_A"/>
    <property type="match status" value="1"/>
</dbReference>
<evidence type="ECO:0000259" key="2">
    <source>
        <dbReference type="Pfam" id="PF02481"/>
    </source>
</evidence>